<evidence type="ECO:0000313" key="3">
    <source>
        <dbReference type="EMBL" id="SFR34778.1"/>
    </source>
</evidence>
<evidence type="ECO:0000313" key="4">
    <source>
        <dbReference type="Proteomes" id="UP000243250"/>
    </source>
</evidence>
<name>A0A1I6FXW7_9EURY</name>
<accession>A0A1I6FXW7</accession>
<protein>
    <submittedName>
        <fullName evidence="3">PH domain-containing protein</fullName>
    </submittedName>
</protein>
<dbReference type="RefSeq" id="WP_175501337.1">
    <property type="nucleotide sequence ID" value="NZ_FOYS01000001.1"/>
</dbReference>
<dbReference type="STRING" id="555875.SAMN04488124_0514"/>
<reference evidence="4" key="1">
    <citation type="submission" date="2016-10" db="EMBL/GenBank/DDBJ databases">
        <authorList>
            <person name="Varghese N."/>
            <person name="Submissions S."/>
        </authorList>
    </citation>
    <scope>NUCLEOTIDE SEQUENCE [LARGE SCALE GENOMIC DNA]</scope>
    <source>
        <strain evidence="4">CGMCC 1.8711</strain>
    </source>
</reference>
<evidence type="ECO:0000259" key="2">
    <source>
        <dbReference type="Pfam" id="PF03703"/>
    </source>
</evidence>
<dbReference type="Pfam" id="PF03703">
    <property type="entry name" value="bPH_2"/>
    <property type="match status" value="1"/>
</dbReference>
<evidence type="ECO:0000256" key="1">
    <source>
        <dbReference type="SAM" id="Phobius"/>
    </source>
</evidence>
<organism evidence="3 4">
    <name type="scientific">Halogeometricum limi</name>
    <dbReference type="NCBI Taxonomy" id="555875"/>
    <lineage>
        <taxon>Archaea</taxon>
        <taxon>Methanobacteriati</taxon>
        <taxon>Methanobacteriota</taxon>
        <taxon>Stenosarchaea group</taxon>
        <taxon>Halobacteria</taxon>
        <taxon>Halobacteriales</taxon>
        <taxon>Haloferacaceae</taxon>
        <taxon>Halogeometricum</taxon>
    </lineage>
</organism>
<feature type="domain" description="YdbS-like PH" evidence="2">
    <location>
        <begin position="55"/>
        <end position="126"/>
    </location>
</feature>
<keyword evidence="1" id="KW-0812">Transmembrane</keyword>
<dbReference type="EMBL" id="FOYS01000001">
    <property type="protein sequence ID" value="SFR34778.1"/>
    <property type="molecule type" value="Genomic_DNA"/>
</dbReference>
<feature type="transmembrane region" description="Helical" evidence="1">
    <location>
        <begin position="26"/>
        <end position="47"/>
    </location>
</feature>
<proteinExistence type="predicted"/>
<dbReference type="InterPro" id="IPR005182">
    <property type="entry name" value="YdbS-like_PH"/>
</dbReference>
<sequence>MSTISGVTLFEGEEVVYQTKPSWVQWFWSIILGVPFSLVIVGLWPLWKAYRARSGTTYAVTTDRVIEKTGNRNVTVDDTRLDDIAKVSTEQSRRMLLFTVGTVLIDIQHGGTMKFEGVPDASRFVAAIRERQ</sequence>
<keyword evidence="4" id="KW-1185">Reference proteome</keyword>
<dbReference type="Proteomes" id="UP000243250">
    <property type="component" value="Unassembled WGS sequence"/>
</dbReference>
<keyword evidence="1" id="KW-1133">Transmembrane helix</keyword>
<gene>
    <name evidence="3" type="ORF">SAMN04488124_0514</name>
</gene>
<dbReference type="AlphaFoldDB" id="A0A1I6FXW7"/>
<keyword evidence="1" id="KW-0472">Membrane</keyword>